<dbReference type="RefSeq" id="XP_016214187.1">
    <property type="nucleotide sequence ID" value="XM_016357985.1"/>
</dbReference>
<keyword evidence="2" id="KW-0521">NADP</keyword>
<evidence type="ECO:0000313" key="4">
    <source>
        <dbReference type="EMBL" id="KIW04318.1"/>
    </source>
</evidence>
<evidence type="ECO:0000313" key="5">
    <source>
        <dbReference type="Proteomes" id="UP000053259"/>
    </source>
</evidence>
<gene>
    <name evidence="4" type="ORF">PV09_04610</name>
</gene>
<evidence type="ECO:0000256" key="2">
    <source>
        <dbReference type="ARBA" id="ARBA00022857"/>
    </source>
</evidence>
<dbReference type="InterPro" id="IPR002347">
    <property type="entry name" value="SDR_fam"/>
</dbReference>
<dbReference type="PROSITE" id="PS00061">
    <property type="entry name" value="ADH_SHORT"/>
    <property type="match status" value="1"/>
</dbReference>
<accession>A0A0D2ABU9</accession>
<protein>
    <submittedName>
        <fullName evidence="4">Uncharacterized protein</fullName>
    </submittedName>
</protein>
<evidence type="ECO:0000256" key="3">
    <source>
        <dbReference type="ARBA" id="ARBA00023002"/>
    </source>
</evidence>
<dbReference type="STRING" id="253628.A0A0D2ABU9"/>
<dbReference type="VEuPathDB" id="FungiDB:PV09_04610"/>
<organism evidence="4 5">
    <name type="scientific">Verruconis gallopava</name>
    <dbReference type="NCBI Taxonomy" id="253628"/>
    <lineage>
        <taxon>Eukaryota</taxon>
        <taxon>Fungi</taxon>
        <taxon>Dikarya</taxon>
        <taxon>Ascomycota</taxon>
        <taxon>Pezizomycotina</taxon>
        <taxon>Dothideomycetes</taxon>
        <taxon>Pleosporomycetidae</taxon>
        <taxon>Venturiales</taxon>
        <taxon>Sympoventuriaceae</taxon>
        <taxon>Verruconis</taxon>
    </lineage>
</organism>
<dbReference type="SUPFAM" id="SSF51735">
    <property type="entry name" value="NAD(P)-binding Rossmann-fold domains"/>
    <property type="match status" value="1"/>
</dbReference>
<reference evidence="4 5" key="1">
    <citation type="submission" date="2015-01" db="EMBL/GenBank/DDBJ databases">
        <title>The Genome Sequence of Ochroconis gallopava CBS43764.</title>
        <authorList>
            <consortium name="The Broad Institute Genomics Platform"/>
            <person name="Cuomo C."/>
            <person name="de Hoog S."/>
            <person name="Gorbushina A."/>
            <person name="Stielow B."/>
            <person name="Teixiera M."/>
            <person name="Abouelleil A."/>
            <person name="Chapman S.B."/>
            <person name="Priest M."/>
            <person name="Young S.K."/>
            <person name="Wortman J."/>
            <person name="Nusbaum C."/>
            <person name="Birren B."/>
        </authorList>
    </citation>
    <scope>NUCLEOTIDE SEQUENCE [LARGE SCALE GENOMIC DNA]</scope>
    <source>
        <strain evidence="4 5">CBS 43764</strain>
    </source>
</reference>
<evidence type="ECO:0000256" key="1">
    <source>
        <dbReference type="ARBA" id="ARBA00006484"/>
    </source>
</evidence>
<name>A0A0D2ABU9_9PEZI</name>
<dbReference type="PANTHER" id="PTHR44229">
    <property type="entry name" value="15-HYDROXYPROSTAGLANDIN DEHYDROGENASE [NAD(+)]"/>
    <property type="match status" value="1"/>
</dbReference>
<proteinExistence type="inferred from homology"/>
<dbReference type="GO" id="GO:0005737">
    <property type="term" value="C:cytoplasm"/>
    <property type="evidence" value="ECO:0007669"/>
    <property type="project" value="TreeGrafter"/>
</dbReference>
<dbReference type="Pfam" id="PF00106">
    <property type="entry name" value="adh_short"/>
    <property type="match status" value="1"/>
</dbReference>
<comment type="similarity">
    <text evidence="1">Belongs to the short-chain dehydrogenases/reductases (SDR) family.</text>
</comment>
<keyword evidence="3" id="KW-0560">Oxidoreductase</keyword>
<dbReference type="EMBL" id="KN847541">
    <property type="protein sequence ID" value="KIW04318.1"/>
    <property type="molecule type" value="Genomic_DNA"/>
</dbReference>
<dbReference type="AlphaFoldDB" id="A0A0D2ABU9"/>
<dbReference type="Proteomes" id="UP000053259">
    <property type="component" value="Unassembled WGS sequence"/>
</dbReference>
<dbReference type="HOGENOM" id="CLU_010194_13_3_1"/>
<dbReference type="GeneID" id="27312583"/>
<sequence length="285" mass="31403">MMAQQLAGKNILVTGGSSGLGRAYVEAFRNAGCQVIYGDLIEASDLPGFLHCDVSSWESQLKFFESAVEKLGRIDAVIANAGIANKENFNDYEDVELQPPTRPRTSIVDVNLTGVIFSAKLSMHYFARQWREHDSIPNFKPIFIIGGSLAGYLDMPMSPIYSSTKFALRGLLCSLRNATSRIGARVAMIAPWHVETPQLGVQAVRLKEQGIPVAQMADVVGAVQRLILEPSSNGKCFAAVPRTVKAPNGYFDVDEAGQDEFWRDYNEMLISEDERPLPQRGFAKN</sequence>
<dbReference type="InterPro" id="IPR036291">
    <property type="entry name" value="NAD(P)-bd_dom_sf"/>
</dbReference>
<dbReference type="InParanoid" id="A0A0D2ABU9"/>
<dbReference type="PANTHER" id="PTHR44229:SF4">
    <property type="entry name" value="15-HYDROXYPROSTAGLANDIN DEHYDROGENASE [NAD(+)]"/>
    <property type="match status" value="1"/>
</dbReference>
<dbReference type="InterPro" id="IPR020904">
    <property type="entry name" value="Sc_DH/Rdtase_CS"/>
</dbReference>
<keyword evidence="5" id="KW-1185">Reference proteome</keyword>
<dbReference type="OrthoDB" id="5371740at2759"/>
<dbReference type="GO" id="GO:0016616">
    <property type="term" value="F:oxidoreductase activity, acting on the CH-OH group of donors, NAD or NADP as acceptor"/>
    <property type="evidence" value="ECO:0007669"/>
    <property type="project" value="TreeGrafter"/>
</dbReference>
<dbReference type="PRINTS" id="PR00081">
    <property type="entry name" value="GDHRDH"/>
</dbReference>
<dbReference type="Gene3D" id="3.40.50.720">
    <property type="entry name" value="NAD(P)-binding Rossmann-like Domain"/>
    <property type="match status" value="1"/>
</dbReference>